<dbReference type="Proteomes" id="UP001190700">
    <property type="component" value="Unassembled WGS sequence"/>
</dbReference>
<dbReference type="PANTHER" id="PTHR23525">
    <property type="entry name" value="TRANSPORTER, PUTATIVE-RELATED"/>
    <property type="match status" value="1"/>
</dbReference>
<proteinExistence type="predicted"/>
<accession>A0AAE0KX73</accession>
<organism evidence="2 3">
    <name type="scientific">Cymbomonas tetramitiformis</name>
    <dbReference type="NCBI Taxonomy" id="36881"/>
    <lineage>
        <taxon>Eukaryota</taxon>
        <taxon>Viridiplantae</taxon>
        <taxon>Chlorophyta</taxon>
        <taxon>Pyramimonadophyceae</taxon>
        <taxon>Pyramimonadales</taxon>
        <taxon>Pyramimonadaceae</taxon>
        <taxon>Cymbomonas</taxon>
    </lineage>
</organism>
<keyword evidence="1" id="KW-1133">Transmembrane helix</keyword>
<dbReference type="Gene3D" id="1.20.1250.20">
    <property type="entry name" value="MFS general substrate transporter like domains"/>
    <property type="match status" value="2"/>
</dbReference>
<feature type="transmembrane region" description="Helical" evidence="1">
    <location>
        <begin position="174"/>
        <end position="192"/>
    </location>
</feature>
<sequence length="419" mass="46047">MADSPDRNLSLIIAYNFFAYMGRSIWGETVLSAYVYIIMGSYSTVGYITGIRGIAQIAFAPIFGWLADKGRRDTMLYIAAFVGYSGAAVSIVATYYEHYWGLCVAMFLWGAYWGVSSPAIDALFADCIPDGERSLYFTRKYQSTQMANTSGPLVSIALFWWLGNHWDAGTCKLVMYVGLVLTVFPNTILFWLRDRKNHSPALDGEAEDALREPLLEDEEEASNATDTAAKSAKDAKVGRGLSIRFFPIFFLDSLKFSPVAVNAISVISMLGIAVTGSAAQFMSTRLGRIPVTMSLKVAGGASFYAMCILYEEDQSKWLVLAVYLARTWIMNSTGGITKSIIHDCVSSEVRARYASFDSVNQSMWAGSAALGGIIIDHYGIIQNFYTTATIQLLALFPLGLVASMVPKENTTQNAVESRR</sequence>
<feature type="transmembrane region" description="Helical" evidence="1">
    <location>
        <begin position="12"/>
        <end position="39"/>
    </location>
</feature>
<dbReference type="Pfam" id="PF07690">
    <property type="entry name" value="MFS_1"/>
    <property type="match status" value="1"/>
</dbReference>
<feature type="transmembrane region" description="Helical" evidence="1">
    <location>
        <begin position="259"/>
        <end position="279"/>
    </location>
</feature>
<feature type="transmembrane region" description="Helical" evidence="1">
    <location>
        <begin position="145"/>
        <end position="162"/>
    </location>
</feature>
<comment type="caution">
    <text evidence="2">The sequence shown here is derived from an EMBL/GenBank/DDBJ whole genome shotgun (WGS) entry which is preliminary data.</text>
</comment>
<evidence type="ECO:0008006" key="4">
    <source>
        <dbReference type="Google" id="ProtNLM"/>
    </source>
</evidence>
<dbReference type="EMBL" id="LGRX02015057">
    <property type="protein sequence ID" value="KAK3263779.1"/>
    <property type="molecule type" value="Genomic_DNA"/>
</dbReference>
<keyword evidence="3" id="KW-1185">Reference proteome</keyword>
<feature type="transmembrane region" description="Helical" evidence="1">
    <location>
        <begin position="99"/>
        <end position="124"/>
    </location>
</feature>
<dbReference type="SUPFAM" id="SSF103473">
    <property type="entry name" value="MFS general substrate transporter"/>
    <property type="match status" value="1"/>
</dbReference>
<evidence type="ECO:0000313" key="3">
    <source>
        <dbReference type="Proteomes" id="UP001190700"/>
    </source>
</evidence>
<evidence type="ECO:0000313" key="2">
    <source>
        <dbReference type="EMBL" id="KAK3263779.1"/>
    </source>
</evidence>
<feature type="transmembrane region" description="Helical" evidence="1">
    <location>
        <begin position="45"/>
        <end position="67"/>
    </location>
</feature>
<dbReference type="InterPro" id="IPR011701">
    <property type="entry name" value="MFS"/>
</dbReference>
<dbReference type="GO" id="GO:0022857">
    <property type="term" value="F:transmembrane transporter activity"/>
    <property type="evidence" value="ECO:0007669"/>
    <property type="project" value="InterPro"/>
</dbReference>
<dbReference type="AlphaFoldDB" id="A0AAE0KX73"/>
<reference evidence="2 3" key="1">
    <citation type="journal article" date="2015" name="Genome Biol. Evol.">
        <title>Comparative Genomics of a Bacterivorous Green Alga Reveals Evolutionary Causalities and Consequences of Phago-Mixotrophic Mode of Nutrition.</title>
        <authorList>
            <person name="Burns J.A."/>
            <person name="Paasch A."/>
            <person name="Narechania A."/>
            <person name="Kim E."/>
        </authorList>
    </citation>
    <scope>NUCLEOTIDE SEQUENCE [LARGE SCALE GENOMIC DNA]</scope>
    <source>
        <strain evidence="2 3">PLY_AMNH</strain>
    </source>
</reference>
<keyword evidence="1" id="KW-0812">Transmembrane</keyword>
<gene>
    <name evidence="2" type="ORF">CYMTET_27444</name>
</gene>
<name>A0AAE0KX73_9CHLO</name>
<protein>
    <recommendedName>
        <fullName evidence="4">Major facilitator superfamily (MFS) profile domain-containing protein</fullName>
    </recommendedName>
</protein>
<evidence type="ECO:0000256" key="1">
    <source>
        <dbReference type="SAM" id="Phobius"/>
    </source>
</evidence>
<keyword evidence="1" id="KW-0472">Membrane</keyword>
<dbReference type="InterPro" id="IPR036259">
    <property type="entry name" value="MFS_trans_sf"/>
</dbReference>
<dbReference type="PANTHER" id="PTHR23525:SF1">
    <property type="entry name" value="NODULIN-LIKE DOMAIN-CONTAINING PROTEIN"/>
    <property type="match status" value="1"/>
</dbReference>
<feature type="transmembrane region" description="Helical" evidence="1">
    <location>
        <begin position="74"/>
        <end position="93"/>
    </location>
</feature>